<reference evidence="2" key="1">
    <citation type="submission" date="2021-02" db="EMBL/GenBank/DDBJ databases">
        <authorList>
            <person name="Nieuwenhuis M."/>
            <person name="Van De Peppel L.J.J."/>
        </authorList>
    </citation>
    <scope>NUCLEOTIDE SEQUENCE</scope>
    <source>
        <strain evidence="2">D49</strain>
    </source>
</reference>
<comment type="caution">
    <text evidence="2">The sequence shown here is derived from an EMBL/GenBank/DDBJ whole genome shotgun (WGS) entry which is preliminary data.</text>
</comment>
<evidence type="ECO:0000313" key="3">
    <source>
        <dbReference type="Proteomes" id="UP000717328"/>
    </source>
</evidence>
<proteinExistence type="predicted"/>
<dbReference type="Proteomes" id="UP000717328">
    <property type="component" value="Unassembled WGS sequence"/>
</dbReference>
<organism evidence="2 3">
    <name type="scientific">Sphagnurus paluster</name>
    <dbReference type="NCBI Taxonomy" id="117069"/>
    <lineage>
        <taxon>Eukaryota</taxon>
        <taxon>Fungi</taxon>
        <taxon>Dikarya</taxon>
        <taxon>Basidiomycota</taxon>
        <taxon>Agaricomycotina</taxon>
        <taxon>Agaricomycetes</taxon>
        <taxon>Agaricomycetidae</taxon>
        <taxon>Agaricales</taxon>
        <taxon>Tricholomatineae</taxon>
        <taxon>Lyophyllaceae</taxon>
        <taxon>Sphagnurus</taxon>
    </lineage>
</organism>
<evidence type="ECO:0000313" key="2">
    <source>
        <dbReference type="EMBL" id="KAG5651900.1"/>
    </source>
</evidence>
<dbReference type="InterPro" id="IPR001810">
    <property type="entry name" value="F-box_dom"/>
</dbReference>
<dbReference type="Gene3D" id="3.80.10.10">
    <property type="entry name" value="Ribonuclease Inhibitor"/>
    <property type="match status" value="1"/>
</dbReference>
<protein>
    <recommendedName>
        <fullName evidence="1">F-box domain-containing protein</fullName>
    </recommendedName>
</protein>
<feature type="domain" description="F-box" evidence="1">
    <location>
        <begin position="64"/>
        <end position="119"/>
    </location>
</feature>
<keyword evidence="3" id="KW-1185">Reference proteome</keyword>
<name>A0A9P7KKN2_9AGAR</name>
<dbReference type="OrthoDB" id="3221235at2759"/>
<dbReference type="InterPro" id="IPR036047">
    <property type="entry name" value="F-box-like_dom_sf"/>
</dbReference>
<dbReference type="Gene3D" id="1.20.1280.50">
    <property type="match status" value="1"/>
</dbReference>
<reference evidence="2" key="2">
    <citation type="submission" date="2021-10" db="EMBL/GenBank/DDBJ databases">
        <title>Phylogenomics reveals ancestral predisposition of the termite-cultivated fungus Termitomyces towards a domesticated lifestyle.</title>
        <authorList>
            <person name="Auxier B."/>
            <person name="Grum-Grzhimaylo A."/>
            <person name="Cardenas M.E."/>
            <person name="Lodge J.D."/>
            <person name="Laessoe T."/>
            <person name="Pedersen O."/>
            <person name="Smith M.E."/>
            <person name="Kuyper T.W."/>
            <person name="Franco-Molano E.A."/>
            <person name="Baroni T.J."/>
            <person name="Aanen D.K."/>
        </authorList>
    </citation>
    <scope>NUCLEOTIDE SEQUENCE</scope>
    <source>
        <strain evidence="2">D49</strain>
    </source>
</reference>
<dbReference type="AlphaFoldDB" id="A0A9P7KKN2"/>
<gene>
    <name evidence="2" type="ORF">H0H81_006981</name>
</gene>
<dbReference type="SUPFAM" id="SSF81383">
    <property type="entry name" value="F-box domain"/>
    <property type="match status" value="1"/>
</dbReference>
<dbReference type="EMBL" id="JABCKI010000184">
    <property type="protein sequence ID" value="KAG5651900.1"/>
    <property type="molecule type" value="Genomic_DNA"/>
</dbReference>
<dbReference type="Pfam" id="PF12937">
    <property type="entry name" value="F-box-like"/>
    <property type="match status" value="1"/>
</dbReference>
<accession>A0A9P7KKN2</accession>
<dbReference type="InterPro" id="IPR032675">
    <property type="entry name" value="LRR_dom_sf"/>
</dbReference>
<sequence>MSGNCCATKAEVPLVRQAIKELLQKRTYIESRVELFKILLDDLHRQLDNVNEDIRSHHLYIYGIHSLPPELIQKIFFFCLPSTNCAMVATEAPLVLTRVCRQWREAALSTPELWSRLHISVPLQDLGVEDKNNGVMVRYGQAITTWLDRSGNLPLSISFIDDRSSYLQLDYEETAHSSISDSYILGVIASFSHRWAHINLNIAYHHLHILAHLTETDVPLLRKIQIEILRYHGTDSALGQSLPLLRAPSIKEISFWNGWSSAALSSLATRWENLSTLSIISTEYRNTELFMDTAATVLNRCQNLVKCHIQMRSRIPVDDFNLPEPLQLAPIELLHLQELRVRFDGVALEQDITAFFHALVVPEIRHLELRRHQPQALQQLPFMPLLLRPHKIDTMSFVADGCTMECLLDFLRSIPSLRRLALHSPLNVTPHSWLPFPLTPTAPPQDLEYVRLNEVVLNHLTPNLPLDDSESDSSTALCPSLEEIEFRFSPDVVVSDDAIIRFLRSRTTLAPEGVARLTNASFFLKRAVENSSSKIHPEMRPERETGLNLNMSYYSQRWIDRLTNIYPIFTPFREIRVSEPYDDWKPRFMPGMFEYD</sequence>
<evidence type="ECO:0000259" key="1">
    <source>
        <dbReference type="Pfam" id="PF12937"/>
    </source>
</evidence>